<comment type="caution">
    <text evidence="11">The sequence shown here is derived from an EMBL/GenBank/DDBJ whole genome shotgun (WGS) entry which is preliminary data.</text>
</comment>
<dbReference type="GO" id="GO:0005634">
    <property type="term" value="C:nucleus"/>
    <property type="evidence" value="ECO:0007669"/>
    <property type="project" value="UniProtKB-SubCell"/>
</dbReference>
<evidence type="ECO:0000256" key="9">
    <source>
        <dbReference type="ARBA" id="ARBA00047870"/>
    </source>
</evidence>
<evidence type="ECO:0000256" key="2">
    <source>
        <dbReference type="ARBA" id="ARBA00022603"/>
    </source>
</evidence>
<comment type="catalytic activity">
    <reaction evidence="9">
        <text>L-methionyl-[protein] + S-adenosyl-L-methionine = S-methyl-L-methionyl-[protein] + S-adenosyl-L-homocysteine</text>
        <dbReference type="Rhea" id="RHEA:60560"/>
        <dbReference type="Rhea" id="RHEA-COMP:12313"/>
        <dbReference type="Rhea" id="RHEA-COMP:15592"/>
        <dbReference type="ChEBI" id="CHEBI:16044"/>
        <dbReference type="ChEBI" id="CHEBI:57856"/>
        <dbReference type="ChEBI" id="CHEBI:59789"/>
        <dbReference type="ChEBI" id="CHEBI:142742"/>
    </reaction>
    <physiologicalReaction direction="left-to-right" evidence="9">
        <dbReference type="Rhea" id="RHEA:60561"/>
    </physiologicalReaction>
</comment>
<organism evidence="11 12">
    <name type="scientific">Bombardia bombarda</name>
    <dbReference type="NCBI Taxonomy" id="252184"/>
    <lineage>
        <taxon>Eukaryota</taxon>
        <taxon>Fungi</taxon>
        <taxon>Dikarya</taxon>
        <taxon>Ascomycota</taxon>
        <taxon>Pezizomycotina</taxon>
        <taxon>Sordariomycetes</taxon>
        <taxon>Sordariomycetidae</taxon>
        <taxon>Sordariales</taxon>
        <taxon>Lasiosphaeriaceae</taxon>
        <taxon>Bombardia</taxon>
    </lineage>
</organism>
<keyword evidence="4" id="KW-0949">S-adenosyl-L-methionine</keyword>
<dbReference type="GO" id="GO:0008168">
    <property type="term" value="F:methyltransferase activity"/>
    <property type="evidence" value="ECO:0007669"/>
    <property type="project" value="UniProtKB-KW"/>
</dbReference>
<evidence type="ECO:0000256" key="4">
    <source>
        <dbReference type="ARBA" id="ARBA00022691"/>
    </source>
</evidence>
<dbReference type="AlphaFoldDB" id="A0AA40BY61"/>
<comment type="similarity">
    <text evidence="8">Belongs to the methyltransferase superfamily. LaeA methyltransferase family.</text>
</comment>
<dbReference type="EMBL" id="JAULSR010000005">
    <property type="protein sequence ID" value="KAK0617992.1"/>
    <property type="molecule type" value="Genomic_DNA"/>
</dbReference>
<reference evidence="11" key="1">
    <citation type="submission" date="2023-06" db="EMBL/GenBank/DDBJ databases">
        <title>Genome-scale phylogeny and comparative genomics of the fungal order Sordariales.</title>
        <authorList>
            <consortium name="Lawrence Berkeley National Laboratory"/>
            <person name="Hensen N."/>
            <person name="Bonometti L."/>
            <person name="Westerberg I."/>
            <person name="Brannstrom I.O."/>
            <person name="Guillou S."/>
            <person name="Cros-Aarteil S."/>
            <person name="Calhoun S."/>
            <person name="Haridas S."/>
            <person name="Kuo A."/>
            <person name="Mondo S."/>
            <person name="Pangilinan J."/>
            <person name="Riley R."/>
            <person name="LaButti K."/>
            <person name="Andreopoulos B."/>
            <person name="Lipzen A."/>
            <person name="Chen C."/>
            <person name="Yanf M."/>
            <person name="Daum C."/>
            <person name="Ng V."/>
            <person name="Clum A."/>
            <person name="Steindorff A."/>
            <person name="Ohm R."/>
            <person name="Martin F."/>
            <person name="Silar P."/>
            <person name="Natvig D."/>
            <person name="Lalanne C."/>
            <person name="Gautier V."/>
            <person name="Ament-velasquez S.L."/>
            <person name="Kruys A."/>
            <person name="Hutchinson M.I."/>
            <person name="Powell A.J."/>
            <person name="Barry K."/>
            <person name="Miller A.N."/>
            <person name="Grigoriev I.V."/>
            <person name="Debuchy R."/>
            <person name="Gladieux P."/>
            <person name="Thoren M.H."/>
            <person name="Johannesson H."/>
        </authorList>
    </citation>
    <scope>NUCLEOTIDE SEQUENCE</scope>
    <source>
        <strain evidence="11">SMH3391-2</strain>
    </source>
</reference>
<feature type="compositionally biased region" description="Polar residues" evidence="10">
    <location>
        <begin position="1"/>
        <end position="11"/>
    </location>
</feature>
<evidence type="ECO:0000256" key="5">
    <source>
        <dbReference type="ARBA" id="ARBA00023015"/>
    </source>
</evidence>
<dbReference type="Gene3D" id="3.40.50.150">
    <property type="entry name" value="Vaccinia Virus protein VP39"/>
    <property type="match status" value="1"/>
</dbReference>
<evidence type="ECO:0000256" key="1">
    <source>
        <dbReference type="ARBA" id="ARBA00004123"/>
    </source>
</evidence>
<dbReference type="InterPro" id="IPR029063">
    <property type="entry name" value="SAM-dependent_MTases_sf"/>
</dbReference>
<dbReference type="Proteomes" id="UP001174934">
    <property type="component" value="Unassembled WGS sequence"/>
</dbReference>
<dbReference type="CDD" id="cd02440">
    <property type="entry name" value="AdoMet_MTases"/>
    <property type="match status" value="1"/>
</dbReference>
<dbReference type="Pfam" id="PF13489">
    <property type="entry name" value="Methyltransf_23"/>
    <property type="match status" value="1"/>
</dbReference>
<keyword evidence="5" id="KW-0805">Transcription regulation</keyword>
<dbReference type="SUPFAM" id="SSF53335">
    <property type="entry name" value="S-adenosyl-L-methionine-dependent methyltransferases"/>
    <property type="match status" value="1"/>
</dbReference>
<dbReference type="PANTHER" id="PTHR43591:SF30">
    <property type="entry name" value="PROTEIN-METHIONINE METHYLTRANSFERASE LAEA"/>
    <property type="match status" value="1"/>
</dbReference>
<proteinExistence type="inferred from homology"/>
<feature type="region of interest" description="Disordered" evidence="10">
    <location>
        <begin position="1"/>
        <end position="22"/>
    </location>
</feature>
<keyword evidence="6" id="KW-0804">Transcription</keyword>
<dbReference type="GO" id="GO:0032259">
    <property type="term" value="P:methylation"/>
    <property type="evidence" value="ECO:0007669"/>
    <property type="project" value="UniProtKB-KW"/>
</dbReference>
<evidence type="ECO:0000313" key="12">
    <source>
        <dbReference type="Proteomes" id="UP001174934"/>
    </source>
</evidence>
<evidence type="ECO:0000256" key="8">
    <source>
        <dbReference type="ARBA" id="ARBA00038158"/>
    </source>
</evidence>
<comment type="subcellular location">
    <subcellularLocation>
        <location evidence="1">Nucleus</location>
    </subcellularLocation>
</comment>
<evidence type="ECO:0000256" key="7">
    <source>
        <dbReference type="ARBA" id="ARBA00023242"/>
    </source>
</evidence>
<name>A0AA40BY61_9PEZI</name>
<keyword evidence="12" id="KW-1185">Reference proteome</keyword>
<keyword evidence="7" id="KW-0539">Nucleus</keyword>
<evidence type="ECO:0000256" key="10">
    <source>
        <dbReference type="SAM" id="MobiDB-lite"/>
    </source>
</evidence>
<dbReference type="PANTHER" id="PTHR43591">
    <property type="entry name" value="METHYLTRANSFERASE"/>
    <property type="match status" value="1"/>
</dbReference>
<keyword evidence="3" id="KW-0808">Transferase</keyword>
<gene>
    <name evidence="11" type="ORF">B0T17DRAFT_618631</name>
</gene>
<evidence type="ECO:0000256" key="3">
    <source>
        <dbReference type="ARBA" id="ARBA00022679"/>
    </source>
</evidence>
<keyword evidence="2 11" id="KW-0489">Methyltransferase</keyword>
<evidence type="ECO:0000256" key="6">
    <source>
        <dbReference type="ARBA" id="ARBA00023163"/>
    </source>
</evidence>
<protein>
    <submittedName>
        <fullName evidence="11">Methyltransferase LaeA</fullName>
    </submittedName>
</protein>
<sequence length="321" mass="37264">MDTYMTGSTSNGLGPTPPPLTPIVTRPRLEGYTENGRFYGGYRRGRYLFRYDENEKDRLDIFHKFFLVARKDTLHNAPIHNQANPRILDLGCGTGIWAIDIKFPGGQVFGVDLEFIQPEFIPANLHFDQMDIEEPWKDLGLGSWDMIHMRAMRGALSHNKWPTVYAEIYRHLRPYYGVLEQVEIDYTPRSHDGSLPPNSFVGQWASELYGAMDRLDRPMRVDSDQIKRMMNDSGLVEIKEEIIKIAYNGWPSDNQDKETGRWFNLELNQGIHALTIAPLYRGYNKQQEEVNLLINNVKDEIRSRNLHAYCTMHIFTARRPQ</sequence>
<accession>A0AA40BY61</accession>
<evidence type="ECO:0000313" key="11">
    <source>
        <dbReference type="EMBL" id="KAK0617992.1"/>
    </source>
</evidence>